<evidence type="ECO:0000256" key="3">
    <source>
        <dbReference type="ARBA" id="ARBA00023082"/>
    </source>
</evidence>
<evidence type="ECO:0000256" key="4">
    <source>
        <dbReference type="ARBA" id="ARBA00023163"/>
    </source>
</evidence>
<reference evidence="8" key="1">
    <citation type="submission" date="2018-03" db="EMBL/GenBank/DDBJ databases">
        <authorList>
            <person name="Blom J."/>
        </authorList>
    </citation>
    <scope>NUCLEOTIDE SEQUENCE [LARGE SCALE GENOMIC DNA]</scope>
    <source>
        <strain evidence="8">KPC-SM-21</strain>
    </source>
</reference>
<dbReference type="NCBIfam" id="TIGR02937">
    <property type="entry name" value="sigma70-ECF"/>
    <property type="match status" value="1"/>
</dbReference>
<dbReference type="InParanoid" id="A0A2U3MUC7"/>
<comment type="similarity">
    <text evidence="1">Belongs to the sigma-70 factor family. ECF subfamily.</text>
</comment>
<dbReference type="Gene3D" id="1.10.1740.10">
    <property type="match status" value="1"/>
</dbReference>
<keyword evidence="4" id="KW-0804">Transcription</keyword>
<sequence>MTDPIHHLYREHHSWLYQWLKRRLSNSEDAADLAQDTFLRILKRKEHLHFEQPRAILTTVARGVLVNWYQRREIEKAYLETLQIHAGRYEITPEQKLQAIESLCLISQLLNQLSDRQRQTFIWSQLEGLTQQQIAERLGVSTRTVMRDLVSVLSRCLSVIE</sequence>
<evidence type="ECO:0000313" key="8">
    <source>
        <dbReference type="Proteomes" id="UP000245974"/>
    </source>
</evidence>
<dbReference type="InterPro" id="IPR036388">
    <property type="entry name" value="WH-like_DNA-bd_sf"/>
</dbReference>
<protein>
    <submittedName>
        <fullName evidence="7">Putative RNA polymerase sigma factor FecI</fullName>
    </submittedName>
</protein>
<name>A0A2U3MUC7_9GAMM</name>
<dbReference type="AlphaFoldDB" id="A0A2U3MUC7"/>
<dbReference type="OrthoDB" id="9797134at2"/>
<keyword evidence="3" id="KW-0731">Sigma factor</keyword>
<evidence type="ECO:0000256" key="1">
    <source>
        <dbReference type="ARBA" id="ARBA00010641"/>
    </source>
</evidence>
<feature type="domain" description="RNA polymerase sigma-70 region 2" evidence="5">
    <location>
        <begin position="8"/>
        <end position="72"/>
    </location>
</feature>
<evidence type="ECO:0000256" key="2">
    <source>
        <dbReference type="ARBA" id="ARBA00023015"/>
    </source>
</evidence>
<dbReference type="PANTHER" id="PTHR43133:SF63">
    <property type="entry name" value="RNA POLYMERASE SIGMA FACTOR FECI-RELATED"/>
    <property type="match status" value="1"/>
</dbReference>
<organism evidence="7 8">
    <name type="scientific">Acinetobacter stercoris</name>
    <dbReference type="NCBI Taxonomy" id="2126983"/>
    <lineage>
        <taxon>Bacteria</taxon>
        <taxon>Pseudomonadati</taxon>
        <taxon>Pseudomonadota</taxon>
        <taxon>Gammaproteobacteria</taxon>
        <taxon>Moraxellales</taxon>
        <taxon>Moraxellaceae</taxon>
        <taxon>Acinetobacter</taxon>
    </lineage>
</organism>
<keyword evidence="2" id="KW-0805">Transcription regulation</keyword>
<dbReference type="InterPro" id="IPR007627">
    <property type="entry name" value="RNA_pol_sigma70_r2"/>
</dbReference>
<dbReference type="EMBL" id="OOGT01000006">
    <property type="protein sequence ID" value="SPL69040.1"/>
    <property type="molecule type" value="Genomic_DNA"/>
</dbReference>
<evidence type="ECO:0000259" key="5">
    <source>
        <dbReference type="Pfam" id="PF04542"/>
    </source>
</evidence>
<accession>A0A2U3MUC7</accession>
<evidence type="ECO:0000259" key="6">
    <source>
        <dbReference type="Pfam" id="PF08281"/>
    </source>
</evidence>
<dbReference type="PANTHER" id="PTHR43133">
    <property type="entry name" value="RNA POLYMERASE ECF-TYPE SIGMA FACTO"/>
    <property type="match status" value="1"/>
</dbReference>
<dbReference type="InterPro" id="IPR013324">
    <property type="entry name" value="RNA_pol_sigma_r3/r4-like"/>
</dbReference>
<dbReference type="InterPro" id="IPR013249">
    <property type="entry name" value="RNA_pol_sigma70_r4_t2"/>
</dbReference>
<dbReference type="GO" id="GO:0006352">
    <property type="term" value="P:DNA-templated transcription initiation"/>
    <property type="evidence" value="ECO:0007669"/>
    <property type="project" value="InterPro"/>
</dbReference>
<dbReference type="Pfam" id="PF04542">
    <property type="entry name" value="Sigma70_r2"/>
    <property type="match status" value="1"/>
</dbReference>
<dbReference type="InterPro" id="IPR013325">
    <property type="entry name" value="RNA_pol_sigma_r2"/>
</dbReference>
<dbReference type="Gene3D" id="1.10.10.10">
    <property type="entry name" value="Winged helix-like DNA-binding domain superfamily/Winged helix DNA-binding domain"/>
    <property type="match status" value="1"/>
</dbReference>
<proteinExistence type="inferred from homology"/>
<dbReference type="RefSeq" id="WP_121972610.1">
    <property type="nucleotide sequence ID" value="NZ_OOGT01000006.1"/>
</dbReference>
<feature type="domain" description="RNA polymerase sigma factor 70 region 4 type 2" evidence="6">
    <location>
        <begin position="106"/>
        <end position="149"/>
    </location>
</feature>
<dbReference type="Proteomes" id="UP000245974">
    <property type="component" value="Unassembled WGS sequence"/>
</dbReference>
<dbReference type="GO" id="GO:0003677">
    <property type="term" value="F:DNA binding"/>
    <property type="evidence" value="ECO:0007669"/>
    <property type="project" value="InterPro"/>
</dbReference>
<keyword evidence="8" id="KW-1185">Reference proteome</keyword>
<dbReference type="InterPro" id="IPR014284">
    <property type="entry name" value="RNA_pol_sigma-70_dom"/>
</dbReference>
<evidence type="ECO:0000313" key="7">
    <source>
        <dbReference type="EMBL" id="SPL69040.1"/>
    </source>
</evidence>
<dbReference type="InterPro" id="IPR039425">
    <property type="entry name" value="RNA_pol_sigma-70-like"/>
</dbReference>
<dbReference type="FunCoup" id="A0A2U3MUC7">
    <property type="interactions" value="110"/>
</dbReference>
<gene>
    <name evidence="7" type="primary">fecI_1</name>
    <name evidence="7" type="ORF">KPC_0218</name>
</gene>
<dbReference type="SUPFAM" id="SSF88659">
    <property type="entry name" value="Sigma3 and sigma4 domains of RNA polymerase sigma factors"/>
    <property type="match status" value="1"/>
</dbReference>
<dbReference type="GO" id="GO:0016987">
    <property type="term" value="F:sigma factor activity"/>
    <property type="evidence" value="ECO:0007669"/>
    <property type="project" value="UniProtKB-KW"/>
</dbReference>
<dbReference type="Pfam" id="PF08281">
    <property type="entry name" value="Sigma70_r4_2"/>
    <property type="match status" value="1"/>
</dbReference>
<dbReference type="SUPFAM" id="SSF88946">
    <property type="entry name" value="Sigma2 domain of RNA polymerase sigma factors"/>
    <property type="match status" value="1"/>
</dbReference>